<reference evidence="2" key="1">
    <citation type="journal article" date="2015" name="Nature">
        <title>Complex archaea that bridge the gap between prokaryotes and eukaryotes.</title>
        <authorList>
            <person name="Spang A."/>
            <person name="Saw J.H."/>
            <person name="Jorgensen S.L."/>
            <person name="Zaremba-Niedzwiedzka K."/>
            <person name="Martijn J."/>
            <person name="Lind A.E."/>
            <person name="van Eijk R."/>
            <person name="Schleper C."/>
            <person name="Guy L."/>
            <person name="Ettema T.J."/>
        </authorList>
    </citation>
    <scope>NUCLEOTIDE SEQUENCE</scope>
</reference>
<accession>A0A0F9RM22</accession>
<feature type="transmembrane region" description="Helical" evidence="1">
    <location>
        <begin position="9"/>
        <end position="31"/>
    </location>
</feature>
<dbReference type="EMBL" id="LAZR01000795">
    <property type="protein sequence ID" value="KKN57620.1"/>
    <property type="molecule type" value="Genomic_DNA"/>
</dbReference>
<gene>
    <name evidence="2" type="ORF">LCGC14_0559920</name>
</gene>
<sequence>MIDLHGRSILLGAIIIFSYNILFSIFSLFVSNMYYKTVFLMFSVLSNAIGIILLLVVYIKLYLIIRNILNEDVGLKNILKGKKKKGKKKDDGCTYPYCDYNTCDWDGIREECPKYIEKSKEE</sequence>
<organism evidence="2">
    <name type="scientific">marine sediment metagenome</name>
    <dbReference type="NCBI Taxonomy" id="412755"/>
    <lineage>
        <taxon>unclassified sequences</taxon>
        <taxon>metagenomes</taxon>
        <taxon>ecological metagenomes</taxon>
    </lineage>
</organism>
<keyword evidence="1" id="KW-1133">Transmembrane helix</keyword>
<evidence type="ECO:0000256" key="1">
    <source>
        <dbReference type="SAM" id="Phobius"/>
    </source>
</evidence>
<evidence type="ECO:0000313" key="2">
    <source>
        <dbReference type="EMBL" id="KKN57620.1"/>
    </source>
</evidence>
<keyword evidence="1" id="KW-0472">Membrane</keyword>
<protein>
    <submittedName>
        <fullName evidence="2">Uncharacterized protein</fullName>
    </submittedName>
</protein>
<feature type="transmembrane region" description="Helical" evidence="1">
    <location>
        <begin position="37"/>
        <end position="59"/>
    </location>
</feature>
<keyword evidence="1" id="KW-0812">Transmembrane</keyword>
<proteinExistence type="predicted"/>
<dbReference type="AlphaFoldDB" id="A0A0F9RM22"/>
<name>A0A0F9RM22_9ZZZZ</name>
<comment type="caution">
    <text evidence="2">The sequence shown here is derived from an EMBL/GenBank/DDBJ whole genome shotgun (WGS) entry which is preliminary data.</text>
</comment>